<dbReference type="EMBL" id="SLVV01000016">
    <property type="protein sequence ID" value="TCN19766.1"/>
    <property type="molecule type" value="Genomic_DNA"/>
</dbReference>
<dbReference type="Pfam" id="PF08281">
    <property type="entry name" value="Sigma70_r4_2"/>
    <property type="match status" value="1"/>
</dbReference>
<dbReference type="InterPro" id="IPR007627">
    <property type="entry name" value="RNA_pol_sigma70_r2"/>
</dbReference>
<dbReference type="InterPro" id="IPR014284">
    <property type="entry name" value="RNA_pol_sigma-70_dom"/>
</dbReference>
<feature type="domain" description="RNA polymerase sigma factor 70 region 4 type 2" evidence="6">
    <location>
        <begin position="112"/>
        <end position="162"/>
    </location>
</feature>
<keyword evidence="2" id="KW-0805">Transcription regulation</keyword>
<dbReference type="InterPro" id="IPR036388">
    <property type="entry name" value="WH-like_DNA-bd_sf"/>
</dbReference>
<keyword evidence="8" id="KW-1185">Reference proteome</keyword>
<dbReference type="RefSeq" id="WP_132011293.1">
    <property type="nucleotide sequence ID" value="NZ_JABUHM010000017.1"/>
</dbReference>
<dbReference type="PANTHER" id="PTHR43133">
    <property type="entry name" value="RNA POLYMERASE ECF-TYPE SIGMA FACTO"/>
    <property type="match status" value="1"/>
</dbReference>
<proteinExistence type="inferred from homology"/>
<name>A0A4R2B0K6_9BACI</name>
<evidence type="ECO:0000256" key="4">
    <source>
        <dbReference type="ARBA" id="ARBA00023163"/>
    </source>
</evidence>
<dbReference type="InterPro" id="IPR013325">
    <property type="entry name" value="RNA_pol_sigma_r2"/>
</dbReference>
<feature type="domain" description="RNA polymerase sigma-70 region 2" evidence="5">
    <location>
        <begin position="22"/>
        <end position="89"/>
    </location>
</feature>
<sequence length="172" mass="20185">MSIDEIKINKAKKGNEKAFQELIQNEKNKLFRMAYLYVKNESDALDIVQDTIYKAFISIKQLKEPQYFSTWISRILVNTTLDFIKKNNRLIPFSDVEVFGDNQSLRIEEKLDLVEAIGRLEVHYKTVIILRYYKDLSIKQIAEILNCPEGTVKTRLHRAINQLKSDLKEECI</sequence>
<dbReference type="InterPro" id="IPR014300">
    <property type="entry name" value="RNA_pol_sigma-V"/>
</dbReference>
<dbReference type="NCBIfam" id="TIGR02954">
    <property type="entry name" value="Sig70_famx3"/>
    <property type="match status" value="1"/>
</dbReference>
<dbReference type="CDD" id="cd06171">
    <property type="entry name" value="Sigma70_r4"/>
    <property type="match status" value="1"/>
</dbReference>
<dbReference type="GO" id="GO:0003677">
    <property type="term" value="F:DNA binding"/>
    <property type="evidence" value="ECO:0007669"/>
    <property type="project" value="InterPro"/>
</dbReference>
<dbReference type="SUPFAM" id="SSF88659">
    <property type="entry name" value="Sigma3 and sigma4 domains of RNA polymerase sigma factors"/>
    <property type="match status" value="1"/>
</dbReference>
<reference evidence="7 8" key="1">
    <citation type="journal article" date="2015" name="Stand. Genomic Sci.">
        <title>Genomic Encyclopedia of Bacterial and Archaeal Type Strains, Phase III: the genomes of soil and plant-associated and newly described type strains.</title>
        <authorList>
            <person name="Whitman W.B."/>
            <person name="Woyke T."/>
            <person name="Klenk H.P."/>
            <person name="Zhou Y."/>
            <person name="Lilburn T.G."/>
            <person name="Beck B.J."/>
            <person name="De Vos P."/>
            <person name="Vandamme P."/>
            <person name="Eisen J.A."/>
            <person name="Garrity G."/>
            <person name="Hugenholtz P."/>
            <person name="Kyrpides N.C."/>
        </authorList>
    </citation>
    <scope>NUCLEOTIDE SEQUENCE [LARGE SCALE GENOMIC DNA]</scope>
    <source>
        <strain evidence="7 8">CV53</strain>
    </source>
</reference>
<gene>
    <name evidence="7" type="ORF">EV146_11671</name>
</gene>
<dbReference type="Pfam" id="PF04542">
    <property type="entry name" value="Sigma70_r2"/>
    <property type="match status" value="1"/>
</dbReference>
<dbReference type="Proteomes" id="UP000295689">
    <property type="component" value="Unassembled WGS sequence"/>
</dbReference>
<evidence type="ECO:0000313" key="8">
    <source>
        <dbReference type="Proteomes" id="UP000295689"/>
    </source>
</evidence>
<evidence type="ECO:0000256" key="2">
    <source>
        <dbReference type="ARBA" id="ARBA00023015"/>
    </source>
</evidence>
<dbReference type="InterPro" id="IPR013324">
    <property type="entry name" value="RNA_pol_sigma_r3/r4-like"/>
</dbReference>
<dbReference type="PANTHER" id="PTHR43133:SF51">
    <property type="entry name" value="RNA POLYMERASE SIGMA FACTOR"/>
    <property type="match status" value="1"/>
</dbReference>
<protein>
    <submittedName>
        <fullName evidence="7">RNA polymerase sigma-70 factor (ECF subfamily)</fullName>
    </submittedName>
</protein>
<evidence type="ECO:0000256" key="3">
    <source>
        <dbReference type="ARBA" id="ARBA00023082"/>
    </source>
</evidence>
<evidence type="ECO:0000256" key="1">
    <source>
        <dbReference type="ARBA" id="ARBA00010641"/>
    </source>
</evidence>
<evidence type="ECO:0000313" key="7">
    <source>
        <dbReference type="EMBL" id="TCN19766.1"/>
    </source>
</evidence>
<dbReference type="SUPFAM" id="SSF88946">
    <property type="entry name" value="Sigma2 domain of RNA polymerase sigma factors"/>
    <property type="match status" value="1"/>
</dbReference>
<dbReference type="Gene3D" id="1.10.10.10">
    <property type="entry name" value="Winged helix-like DNA-binding domain superfamily/Winged helix DNA-binding domain"/>
    <property type="match status" value="1"/>
</dbReference>
<dbReference type="GO" id="GO:0016987">
    <property type="term" value="F:sigma factor activity"/>
    <property type="evidence" value="ECO:0007669"/>
    <property type="project" value="UniProtKB-KW"/>
</dbReference>
<dbReference type="GO" id="GO:0006352">
    <property type="term" value="P:DNA-templated transcription initiation"/>
    <property type="evidence" value="ECO:0007669"/>
    <property type="project" value="InterPro"/>
</dbReference>
<comment type="similarity">
    <text evidence="1">Belongs to the sigma-70 factor family. ECF subfamily.</text>
</comment>
<dbReference type="AlphaFoldDB" id="A0A4R2B0K6"/>
<dbReference type="NCBIfam" id="TIGR02937">
    <property type="entry name" value="sigma70-ECF"/>
    <property type="match status" value="1"/>
</dbReference>
<organism evidence="7 8">
    <name type="scientific">Mesobacillus foraminis</name>
    <dbReference type="NCBI Taxonomy" id="279826"/>
    <lineage>
        <taxon>Bacteria</taxon>
        <taxon>Bacillati</taxon>
        <taxon>Bacillota</taxon>
        <taxon>Bacilli</taxon>
        <taxon>Bacillales</taxon>
        <taxon>Bacillaceae</taxon>
        <taxon>Mesobacillus</taxon>
    </lineage>
</organism>
<dbReference type="InterPro" id="IPR013249">
    <property type="entry name" value="RNA_pol_sigma70_r4_t2"/>
</dbReference>
<keyword evidence="3" id="KW-0731">Sigma factor</keyword>
<evidence type="ECO:0000259" key="5">
    <source>
        <dbReference type="Pfam" id="PF04542"/>
    </source>
</evidence>
<accession>A0A4R2B0K6</accession>
<dbReference type="InterPro" id="IPR039425">
    <property type="entry name" value="RNA_pol_sigma-70-like"/>
</dbReference>
<dbReference type="Gene3D" id="1.10.1740.10">
    <property type="match status" value="1"/>
</dbReference>
<keyword evidence="4" id="KW-0804">Transcription</keyword>
<evidence type="ECO:0000259" key="6">
    <source>
        <dbReference type="Pfam" id="PF08281"/>
    </source>
</evidence>
<comment type="caution">
    <text evidence="7">The sequence shown here is derived from an EMBL/GenBank/DDBJ whole genome shotgun (WGS) entry which is preliminary data.</text>
</comment>